<dbReference type="OrthoDB" id="7619725at2"/>
<gene>
    <name evidence="6" type="ORF">SAMN05421688_2595</name>
</gene>
<dbReference type="PANTHER" id="PTHR36307">
    <property type="entry name" value="FLAGELLA BASAL BODY P-RING FORMATION PROTEIN FLGA"/>
    <property type="match status" value="1"/>
</dbReference>
<dbReference type="CDD" id="cd11614">
    <property type="entry name" value="SAF_CpaB_FlgA_like"/>
    <property type="match status" value="1"/>
</dbReference>
<reference evidence="6 7" key="1">
    <citation type="submission" date="2016-10" db="EMBL/GenBank/DDBJ databases">
        <authorList>
            <person name="de Groot N.N."/>
        </authorList>
    </citation>
    <scope>NUCLEOTIDE SEQUENCE [LARGE SCALE GENOMIC DNA]</scope>
    <source>
        <strain evidence="6 7">DSM 29316</strain>
    </source>
</reference>
<protein>
    <recommendedName>
        <fullName evidence="4">Flagella basal body P-ring formation protein FlgA</fullName>
    </recommendedName>
</protein>
<proteinExistence type="inferred from homology"/>
<dbReference type="InterPro" id="IPR017585">
    <property type="entry name" value="SAF_FlgA"/>
</dbReference>
<comment type="subcellular location">
    <subcellularLocation>
        <location evidence="1 4">Periplasm</location>
    </subcellularLocation>
</comment>
<keyword evidence="2 4" id="KW-0732">Signal</keyword>
<name>A0A1I0XWF9_9RHOB</name>
<dbReference type="NCBIfam" id="TIGR03170">
    <property type="entry name" value="flgA_cterm"/>
    <property type="match status" value="1"/>
</dbReference>
<evidence type="ECO:0000256" key="3">
    <source>
        <dbReference type="ARBA" id="ARBA00022764"/>
    </source>
</evidence>
<comment type="similarity">
    <text evidence="4">Belongs to the FlgA family.</text>
</comment>
<keyword evidence="3 4" id="KW-0574">Periplasm</keyword>
<sequence length="140" mass="14569">MRAVAISLLLALAAGGAVADTLYATVTLRPGTIVGPGDFEPRDVAIPGMVSDARDIVGLETRVAIYAGRPVRPGDFGPPTIIERNDVLTLNYRGGGLRISTEGRALSQGGVGDVVRVMNLSSRSTVTGIVQPDGTVEIQR</sequence>
<dbReference type="STRING" id="871651.SAMN05421688_2595"/>
<feature type="domain" description="SAF" evidence="5">
    <location>
        <begin position="19"/>
        <end position="77"/>
    </location>
</feature>
<dbReference type="GO" id="GO:0042597">
    <property type="term" value="C:periplasmic space"/>
    <property type="evidence" value="ECO:0007669"/>
    <property type="project" value="UniProtKB-SubCell"/>
</dbReference>
<evidence type="ECO:0000256" key="2">
    <source>
        <dbReference type="ARBA" id="ARBA00022729"/>
    </source>
</evidence>
<keyword evidence="7" id="KW-1185">Reference proteome</keyword>
<evidence type="ECO:0000313" key="7">
    <source>
        <dbReference type="Proteomes" id="UP000198796"/>
    </source>
</evidence>
<dbReference type="PANTHER" id="PTHR36307:SF1">
    <property type="entry name" value="FLAGELLA BASAL BODY P-RING FORMATION PROTEIN FLGA"/>
    <property type="match status" value="1"/>
</dbReference>
<dbReference type="RefSeq" id="WP_092065556.1">
    <property type="nucleotide sequence ID" value="NZ_FOJU01000004.1"/>
</dbReference>
<keyword evidence="6" id="KW-0282">Flagellum</keyword>
<evidence type="ECO:0000259" key="5">
    <source>
        <dbReference type="SMART" id="SM00858"/>
    </source>
</evidence>
<evidence type="ECO:0000313" key="6">
    <source>
        <dbReference type="EMBL" id="SFB05405.1"/>
    </source>
</evidence>
<evidence type="ECO:0000256" key="1">
    <source>
        <dbReference type="ARBA" id="ARBA00004418"/>
    </source>
</evidence>
<keyword evidence="4" id="KW-1005">Bacterial flagellum biogenesis</keyword>
<accession>A0A1I0XWF9</accession>
<dbReference type="Gene3D" id="2.30.30.760">
    <property type="match status" value="1"/>
</dbReference>
<feature type="chain" id="PRO_5011328299" description="Flagella basal body P-ring formation protein FlgA" evidence="4">
    <location>
        <begin position="20"/>
        <end position="140"/>
    </location>
</feature>
<dbReference type="Pfam" id="PF13144">
    <property type="entry name" value="ChapFlgA"/>
    <property type="match status" value="1"/>
</dbReference>
<feature type="signal peptide" evidence="4">
    <location>
        <begin position="1"/>
        <end position="19"/>
    </location>
</feature>
<dbReference type="InterPro" id="IPR039246">
    <property type="entry name" value="Flagellar_FlgA"/>
</dbReference>
<comment type="function">
    <text evidence="4">Involved in the assembly process of the P-ring formation. It may associate with FlgF on the rod constituting a structure essential for the P-ring assembly or may act as a modulator protein for the P-ring assembly.</text>
</comment>
<dbReference type="GO" id="GO:0044780">
    <property type="term" value="P:bacterial-type flagellum assembly"/>
    <property type="evidence" value="ECO:0007669"/>
    <property type="project" value="InterPro"/>
</dbReference>
<keyword evidence="6" id="KW-0966">Cell projection</keyword>
<evidence type="ECO:0000256" key="4">
    <source>
        <dbReference type="RuleBase" id="RU362063"/>
    </source>
</evidence>
<organism evidence="6 7">
    <name type="scientific">Poseidonocella pacifica</name>
    <dbReference type="NCBI Taxonomy" id="871651"/>
    <lineage>
        <taxon>Bacteria</taxon>
        <taxon>Pseudomonadati</taxon>
        <taxon>Pseudomonadota</taxon>
        <taxon>Alphaproteobacteria</taxon>
        <taxon>Rhodobacterales</taxon>
        <taxon>Roseobacteraceae</taxon>
        <taxon>Poseidonocella</taxon>
    </lineage>
</organism>
<keyword evidence="6" id="KW-0969">Cilium</keyword>
<dbReference type="SMART" id="SM00858">
    <property type="entry name" value="SAF"/>
    <property type="match status" value="1"/>
</dbReference>
<dbReference type="Proteomes" id="UP000198796">
    <property type="component" value="Unassembled WGS sequence"/>
</dbReference>
<dbReference type="InterPro" id="IPR013974">
    <property type="entry name" value="SAF"/>
</dbReference>
<dbReference type="EMBL" id="FOJU01000004">
    <property type="protein sequence ID" value="SFB05405.1"/>
    <property type="molecule type" value="Genomic_DNA"/>
</dbReference>
<dbReference type="AlphaFoldDB" id="A0A1I0XWF9"/>